<feature type="repeat" description="RCC1" evidence="1">
    <location>
        <begin position="77"/>
        <end position="140"/>
    </location>
</feature>
<reference evidence="3" key="1">
    <citation type="submission" date="2010-05" db="EMBL/GenBank/DDBJ databases">
        <title>The Genome Sequence of Magnaporthe poae strain ATCC 64411.</title>
        <authorList>
            <consortium name="The Broad Institute Genome Sequencing Platform"/>
            <consortium name="Broad Institute Genome Sequencing Center for Infectious Disease"/>
            <person name="Ma L.-J."/>
            <person name="Dead R."/>
            <person name="Young S."/>
            <person name="Zeng Q."/>
            <person name="Koehrsen M."/>
            <person name="Alvarado L."/>
            <person name="Berlin A."/>
            <person name="Chapman S.B."/>
            <person name="Chen Z."/>
            <person name="Freedman E."/>
            <person name="Gellesch M."/>
            <person name="Goldberg J."/>
            <person name="Griggs A."/>
            <person name="Gujja S."/>
            <person name="Heilman E.R."/>
            <person name="Heiman D."/>
            <person name="Hepburn T."/>
            <person name="Howarth C."/>
            <person name="Jen D."/>
            <person name="Larson L."/>
            <person name="Mehta T."/>
            <person name="Neiman D."/>
            <person name="Pearson M."/>
            <person name="Roberts A."/>
            <person name="Saif S."/>
            <person name="Shea T."/>
            <person name="Shenoy N."/>
            <person name="Sisk P."/>
            <person name="Stolte C."/>
            <person name="Sykes S."/>
            <person name="Walk T."/>
            <person name="White J."/>
            <person name="Yandava C."/>
            <person name="Haas B."/>
            <person name="Nusbaum C."/>
            <person name="Birren B."/>
        </authorList>
    </citation>
    <scope>NUCLEOTIDE SEQUENCE</scope>
    <source>
        <strain evidence="3">ATCC 64411</strain>
    </source>
</reference>
<dbReference type="InterPro" id="IPR009091">
    <property type="entry name" value="RCC1/BLIP-II"/>
</dbReference>
<dbReference type="PANTHER" id="PTHR45982:SF1">
    <property type="entry name" value="REGULATOR OF CHROMOSOME CONDENSATION"/>
    <property type="match status" value="1"/>
</dbReference>
<accession>A0A0C4E0Z5</accession>
<dbReference type="EMBL" id="ADBL01001444">
    <property type="status" value="NOT_ANNOTATED_CDS"/>
    <property type="molecule type" value="Genomic_DNA"/>
</dbReference>
<reference evidence="4" key="4">
    <citation type="journal article" date="2015" name="G3 (Bethesda)">
        <title>Genome sequences of three phytopathogenic species of the Magnaporthaceae family of fungi.</title>
        <authorList>
            <person name="Okagaki L.H."/>
            <person name="Nunes C.C."/>
            <person name="Sailsbery J."/>
            <person name="Clay B."/>
            <person name="Brown D."/>
            <person name="John T."/>
            <person name="Oh Y."/>
            <person name="Young N."/>
            <person name="Fitzgerald M."/>
            <person name="Haas B.J."/>
            <person name="Zeng Q."/>
            <person name="Young S."/>
            <person name="Adiconis X."/>
            <person name="Fan L."/>
            <person name="Levin J.Z."/>
            <person name="Mitchell T.K."/>
            <person name="Okubara P.A."/>
            <person name="Farman M.L."/>
            <person name="Kohn L.M."/>
            <person name="Birren B."/>
            <person name="Ma L.-J."/>
            <person name="Dean R.A."/>
        </authorList>
    </citation>
    <scope>NUCLEOTIDE SEQUENCE</scope>
    <source>
        <strain evidence="4">ATCC 64411 / 73-15</strain>
    </source>
</reference>
<dbReference type="STRING" id="644358.A0A0C4E0Z5"/>
<dbReference type="eggNOG" id="KOG1426">
    <property type="taxonomic scope" value="Eukaryota"/>
</dbReference>
<sequence>MPDPGRQRRQRVAQNMAIRGRGAGDEGLSPHPHYDSKDQSTIEPDPTMPMIRTTRRKSAVSSGSRRNSAVVACVRDGTVLFWGRCEDGQAGMDTGELPGADVEVGGAGKVRSVRVPTVVPDITAVRVAAGSDCTFAVAADGHVHAWGYSDGYRTGLGTDDTVDRPREIKRDANKASLADKVFETVETGGQFTVITGPSS</sequence>
<dbReference type="EMBL" id="ADBL01001445">
    <property type="status" value="NOT_ANNOTATED_CDS"/>
    <property type="molecule type" value="Genomic_DNA"/>
</dbReference>
<name>A0A0C4E0Z5_MAGP6</name>
<dbReference type="Proteomes" id="UP000011715">
    <property type="component" value="Unassembled WGS sequence"/>
</dbReference>
<evidence type="ECO:0000313" key="4">
    <source>
        <dbReference type="EnsemblFungi" id="MAPG_06037T0"/>
    </source>
</evidence>
<feature type="repeat" description="RCC1" evidence="1">
    <location>
        <begin position="141"/>
        <end position="198"/>
    </location>
</feature>
<dbReference type="SUPFAM" id="SSF50985">
    <property type="entry name" value="RCC1/BLIP-II"/>
    <property type="match status" value="1"/>
</dbReference>
<proteinExistence type="predicted"/>
<dbReference type="EnsemblFungi" id="MAPG_06037T0">
    <property type="protein sequence ID" value="MAPG_06037T0"/>
    <property type="gene ID" value="MAPG_06037"/>
</dbReference>
<organism evidence="4 5">
    <name type="scientific">Magnaporthiopsis poae (strain ATCC 64411 / 73-15)</name>
    <name type="common">Kentucky bluegrass fungus</name>
    <name type="synonym">Magnaporthe poae</name>
    <dbReference type="NCBI Taxonomy" id="644358"/>
    <lineage>
        <taxon>Eukaryota</taxon>
        <taxon>Fungi</taxon>
        <taxon>Dikarya</taxon>
        <taxon>Ascomycota</taxon>
        <taxon>Pezizomycotina</taxon>
        <taxon>Sordariomycetes</taxon>
        <taxon>Sordariomycetidae</taxon>
        <taxon>Magnaporthales</taxon>
        <taxon>Magnaporthaceae</taxon>
        <taxon>Magnaporthiopsis</taxon>
    </lineage>
</organism>
<gene>
    <name evidence="3" type="ORF">MAPG_06037</name>
</gene>
<reference evidence="5" key="2">
    <citation type="submission" date="2010-05" db="EMBL/GenBank/DDBJ databases">
        <title>The genome sequence of Magnaporthe poae strain ATCC 64411.</title>
        <authorList>
            <person name="Ma L.-J."/>
            <person name="Dead R."/>
            <person name="Young S."/>
            <person name="Zeng Q."/>
            <person name="Koehrsen M."/>
            <person name="Alvarado L."/>
            <person name="Berlin A."/>
            <person name="Chapman S.B."/>
            <person name="Chen Z."/>
            <person name="Freedman E."/>
            <person name="Gellesch M."/>
            <person name="Goldberg J."/>
            <person name="Griggs A."/>
            <person name="Gujja S."/>
            <person name="Heilman E.R."/>
            <person name="Heiman D."/>
            <person name="Hepburn T."/>
            <person name="Howarth C."/>
            <person name="Jen D."/>
            <person name="Larson L."/>
            <person name="Mehta T."/>
            <person name="Neiman D."/>
            <person name="Pearson M."/>
            <person name="Roberts A."/>
            <person name="Saif S."/>
            <person name="Shea T."/>
            <person name="Shenoy N."/>
            <person name="Sisk P."/>
            <person name="Stolte C."/>
            <person name="Sykes S."/>
            <person name="Walk T."/>
            <person name="White J."/>
            <person name="Yandava C."/>
            <person name="Haas B."/>
            <person name="Nusbaum C."/>
            <person name="Birren B."/>
        </authorList>
    </citation>
    <scope>NUCLEOTIDE SEQUENCE [LARGE SCALE GENOMIC DNA]</scope>
    <source>
        <strain evidence="5">ATCC 64411 / 73-15</strain>
    </source>
</reference>
<protein>
    <recommendedName>
        <fullName evidence="6">Regulator of chromosome condensation</fullName>
    </recommendedName>
</protein>
<evidence type="ECO:0000256" key="2">
    <source>
        <dbReference type="SAM" id="MobiDB-lite"/>
    </source>
</evidence>
<dbReference type="Pfam" id="PF00415">
    <property type="entry name" value="RCC1"/>
    <property type="match status" value="1"/>
</dbReference>
<dbReference type="AlphaFoldDB" id="A0A0C4E0Z5"/>
<dbReference type="PANTHER" id="PTHR45982">
    <property type="entry name" value="REGULATOR OF CHROMOSOME CONDENSATION"/>
    <property type="match status" value="1"/>
</dbReference>
<dbReference type="InterPro" id="IPR000408">
    <property type="entry name" value="Reg_chr_condens"/>
</dbReference>
<reference evidence="4" key="5">
    <citation type="submission" date="2015-06" db="UniProtKB">
        <authorList>
            <consortium name="EnsemblFungi"/>
        </authorList>
    </citation>
    <scope>IDENTIFICATION</scope>
    <source>
        <strain evidence="4">ATCC 64411</strain>
    </source>
</reference>
<evidence type="ECO:0008006" key="6">
    <source>
        <dbReference type="Google" id="ProtNLM"/>
    </source>
</evidence>
<reference evidence="3" key="3">
    <citation type="submission" date="2011-03" db="EMBL/GenBank/DDBJ databases">
        <title>Annotation of Magnaporthe poae ATCC 64411.</title>
        <authorList>
            <person name="Ma L.-J."/>
            <person name="Dead R."/>
            <person name="Young S.K."/>
            <person name="Zeng Q."/>
            <person name="Gargeya S."/>
            <person name="Fitzgerald M."/>
            <person name="Haas B."/>
            <person name="Abouelleil A."/>
            <person name="Alvarado L."/>
            <person name="Arachchi H.M."/>
            <person name="Berlin A."/>
            <person name="Brown A."/>
            <person name="Chapman S.B."/>
            <person name="Chen Z."/>
            <person name="Dunbar C."/>
            <person name="Freedman E."/>
            <person name="Gearin G."/>
            <person name="Gellesch M."/>
            <person name="Goldberg J."/>
            <person name="Griggs A."/>
            <person name="Gujja S."/>
            <person name="Heiman D."/>
            <person name="Howarth C."/>
            <person name="Larson L."/>
            <person name="Lui A."/>
            <person name="MacDonald P.J.P."/>
            <person name="Mehta T."/>
            <person name="Montmayeur A."/>
            <person name="Murphy C."/>
            <person name="Neiman D."/>
            <person name="Pearson M."/>
            <person name="Priest M."/>
            <person name="Roberts A."/>
            <person name="Saif S."/>
            <person name="Shea T."/>
            <person name="Shenoy N."/>
            <person name="Sisk P."/>
            <person name="Stolte C."/>
            <person name="Sykes S."/>
            <person name="Yandava C."/>
            <person name="Wortman J."/>
            <person name="Nusbaum C."/>
            <person name="Birren B."/>
        </authorList>
    </citation>
    <scope>NUCLEOTIDE SEQUENCE</scope>
    <source>
        <strain evidence="3">ATCC 64411</strain>
    </source>
</reference>
<evidence type="ECO:0000313" key="3">
    <source>
        <dbReference type="EMBL" id="KLU87031.1"/>
    </source>
</evidence>
<keyword evidence="5" id="KW-1185">Reference proteome</keyword>
<dbReference type="OrthoDB" id="61110at2759"/>
<dbReference type="EMBL" id="GL876970">
    <property type="protein sequence ID" value="KLU87031.1"/>
    <property type="molecule type" value="Genomic_DNA"/>
</dbReference>
<dbReference type="PROSITE" id="PS50012">
    <property type="entry name" value="RCC1_3"/>
    <property type="match status" value="2"/>
</dbReference>
<evidence type="ECO:0000256" key="1">
    <source>
        <dbReference type="PROSITE-ProRule" id="PRU00235"/>
    </source>
</evidence>
<dbReference type="Gene3D" id="2.130.10.30">
    <property type="entry name" value="Regulator of chromosome condensation 1/beta-lactamase-inhibitor protein II"/>
    <property type="match status" value="1"/>
</dbReference>
<dbReference type="InterPro" id="IPR051553">
    <property type="entry name" value="Ran_GTPase-activating"/>
</dbReference>
<feature type="region of interest" description="Disordered" evidence="2">
    <location>
        <begin position="1"/>
        <end position="49"/>
    </location>
</feature>
<evidence type="ECO:0000313" key="5">
    <source>
        <dbReference type="Proteomes" id="UP000011715"/>
    </source>
</evidence>
<dbReference type="GO" id="GO:0005737">
    <property type="term" value="C:cytoplasm"/>
    <property type="evidence" value="ECO:0007669"/>
    <property type="project" value="TreeGrafter"/>
</dbReference>
<dbReference type="VEuPathDB" id="FungiDB:MAPG_06037"/>
<dbReference type="GO" id="GO:0005085">
    <property type="term" value="F:guanyl-nucleotide exchange factor activity"/>
    <property type="evidence" value="ECO:0007669"/>
    <property type="project" value="TreeGrafter"/>
</dbReference>